<dbReference type="PANTHER" id="PTHR23274:SF33">
    <property type="entry name" value="ANIMAL RPA1 DOMAIN PROTEIN"/>
    <property type="match status" value="1"/>
</dbReference>
<dbReference type="PANTHER" id="PTHR23274">
    <property type="entry name" value="DNA HELICASE-RELATED"/>
    <property type="match status" value="1"/>
</dbReference>
<keyword evidence="2" id="KW-0347">Helicase</keyword>
<dbReference type="AlphaFoldDB" id="A0A0C3X061"/>
<dbReference type="SUPFAM" id="SSF52540">
    <property type="entry name" value="P-loop containing nucleoside triphosphate hydrolases"/>
    <property type="match status" value="1"/>
</dbReference>
<dbReference type="InterPro" id="IPR049163">
    <property type="entry name" value="Pif1-like_2B_dom"/>
</dbReference>
<dbReference type="Pfam" id="PF21530">
    <property type="entry name" value="Pif1_2B_dom"/>
    <property type="match status" value="1"/>
</dbReference>
<accession>A0A0C3X061</accession>
<proteinExistence type="predicted"/>
<gene>
    <name evidence="2" type="ordered locus">MTR_4g078000</name>
</gene>
<reference evidence="2 4" key="1">
    <citation type="journal article" date="2011" name="Nature">
        <title>The Medicago genome provides insight into the evolution of rhizobial symbioses.</title>
        <authorList>
            <person name="Young N.D."/>
            <person name="Debelle F."/>
            <person name="Oldroyd G.E."/>
            <person name="Geurts R."/>
            <person name="Cannon S.B."/>
            <person name="Udvardi M.K."/>
            <person name="Benedito V.A."/>
            <person name="Mayer K.F."/>
            <person name="Gouzy J."/>
            <person name="Schoof H."/>
            <person name="Van de Peer Y."/>
            <person name="Proost S."/>
            <person name="Cook D.R."/>
            <person name="Meyers B.C."/>
            <person name="Spannagl M."/>
            <person name="Cheung F."/>
            <person name="De Mita S."/>
            <person name="Krishnakumar V."/>
            <person name="Gundlach H."/>
            <person name="Zhou S."/>
            <person name="Mudge J."/>
            <person name="Bharti A.K."/>
            <person name="Murray J.D."/>
            <person name="Naoumkina M.A."/>
            <person name="Rosen B."/>
            <person name="Silverstein K.A."/>
            <person name="Tang H."/>
            <person name="Rombauts S."/>
            <person name="Zhao P.X."/>
            <person name="Zhou P."/>
            <person name="Barbe V."/>
            <person name="Bardou P."/>
            <person name="Bechner M."/>
            <person name="Bellec A."/>
            <person name="Berger A."/>
            <person name="Berges H."/>
            <person name="Bidwell S."/>
            <person name="Bisseling T."/>
            <person name="Choisne N."/>
            <person name="Couloux A."/>
            <person name="Denny R."/>
            <person name="Deshpande S."/>
            <person name="Dai X."/>
            <person name="Doyle J.J."/>
            <person name="Dudez A.M."/>
            <person name="Farmer A.D."/>
            <person name="Fouteau S."/>
            <person name="Franken C."/>
            <person name="Gibelin C."/>
            <person name="Gish J."/>
            <person name="Goldstein S."/>
            <person name="Gonzalez A.J."/>
            <person name="Green P.J."/>
            <person name="Hallab A."/>
            <person name="Hartog M."/>
            <person name="Hua A."/>
            <person name="Humphray S.J."/>
            <person name="Jeong D.H."/>
            <person name="Jing Y."/>
            <person name="Jocker A."/>
            <person name="Kenton S.M."/>
            <person name="Kim D.J."/>
            <person name="Klee K."/>
            <person name="Lai H."/>
            <person name="Lang C."/>
            <person name="Lin S."/>
            <person name="Macmil S.L."/>
            <person name="Magdelenat G."/>
            <person name="Matthews L."/>
            <person name="McCorrison J."/>
            <person name="Monaghan E.L."/>
            <person name="Mun J.H."/>
            <person name="Najar F.Z."/>
            <person name="Nicholson C."/>
            <person name="Noirot C."/>
            <person name="O'Bleness M."/>
            <person name="Paule C.R."/>
            <person name="Poulain J."/>
            <person name="Prion F."/>
            <person name="Qin B."/>
            <person name="Qu C."/>
            <person name="Retzel E.F."/>
            <person name="Riddle C."/>
            <person name="Sallet E."/>
            <person name="Samain S."/>
            <person name="Samson N."/>
            <person name="Sanders I."/>
            <person name="Saurat O."/>
            <person name="Scarpelli C."/>
            <person name="Schiex T."/>
            <person name="Segurens B."/>
            <person name="Severin A.J."/>
            <person name="Sherrier D.J."/>
            <person name="Shi R."/>
            <person name="Sims S."/>
            <person name="Singer S.R."/>
            <person name="Sinharoy S."/>
            <person name="Sterck L."/>
            <person name="Viollet A."/>
            <person name="Wang B.B."/>
            <person name="Wang K."/>
            <person name="Wang M."/>
            <person name="Wang X."/>
            <person name="Warfsmann J."/>
            <person name="Weissenbach J."/>
            <person name="White D.D."/>
            <person name="White J.D."/>
            <person name="Wiley G.B."/>
            <person name="Wincker P."/>
            <person name="Xing Y."/>
            <person name="Yang L."/>
            <person name="Yao Z."/>
            <person name="Ying F."/>
            <person name="Zhai J."/>
            <person name="Zhou L."/>
            <person name="Zuber A."/>
            <person name="Denarie J."/>
            <person name="Dixon R.A."/>
            <person name="May G.D."/>
            <person name="Schwartz D.C."/>
            <person name="Rogers J."/>
            <person name="Quetier F."/>
            <person name="Town C.D."/>
            <person name="Roe B.A."/>
        </authorList>
    </citation>
    <scope>NUCLEOTIDE SEQUENCE [LARGE SCALE GENOMIC DNA]</scope>
    <source>
        <strain evidence="2">A17</strain>
        <strain evidence="3 4">cv. Jemalong A17</strain>
    </source>
</reference>
<evidence type="ECO:0000313" key="4">
    <source>
        <dbReference type="Proteomes" id="UP000002051"/>
    </source>
</evidence>
<protein>
    <submittedName>
        <fullName evidence="2">PIF1-like helicase</fullName>
    </submittedName>
</protein>
<keyword evidence="2" id="KW-0067">ATP-binding</keyword>
<dbReference type="Proteomes" id="UP000002051">
    <property type="component" value="Chromosome 4"/>
</dbReference>
<evidence type="ECO:0000313" key="2">
    <source>
        <dbReference type="EMBL" id="AES89632.2"/>
    </source>
</evidence>
<evidence type="ECO:0000259" key="1">
    <source>
        <dbReference type="Pfam" id="PF21530"/>
    </source>
</evidence>
<dbReference type="EnsemblPlants" id="AES89632">
    <property type="protein sequence ID" value="AES89632"/>
    <property type="gene ID" value="MTR_4g078000"/>
</dbReference>
<dbReference type="STRING" id="3880.A0A0C3X061"/>
<keyword evidence="4" id="KW-1185">Reference proteome</keyword>
<accession>G7JSS5</accession>
<organism evidence="3">
    <name type="scientific">Medicago truncatula</name>
    <name type="common">Barrel medic</name>
    <name type="synonym">Medicago tribuloides</name>
    <dbReference type="NCBI Taxonomy" id="3880"/>
    <lineage>
        <taxon>Eukaryota</taxon>
        <taxon>Viridiplantae</taxon>
        <taxon>Streptophyta</taxon>
        <taxon>Embryophyta</taxon>
        <taxon>Tracheophyta</taxon>
        <taxon>Spermatophyta</taxon>
        <taxon>Magnoliopsida</taxon>
        <taxon>eudicotyledons</taxon>
        <taxon>Gunneridae</taxon>
        <taxon>Pentapetalae</taxon>
        <taxon>rosids</taxon>
        <taxon>fabids</taxon>
        <taxon>Fabales</taxon>
        <taxon>Fabaceae</taxon>
        <taxon>Papilionoideae</taxon>
        <taxon>50 kb inversion clade</taxon>
        <taxon>NPAAA clade</taxon>
        <taxon>Hologalegina</taxon>
        <taxon>IRL clade</taxon>
        <taxon>Trifolieae</taxon>
        <taxon>Medicago</taxon>
    </lineage>
</organism>
<reference evidence="3" key="3">
    <citation type="submission" date="2015-04" db="UniProtKB">
        <authorList>
            <consortium name="EnsemblPlants"/>
        </authorList>
    </citation>
    <scope>IDENTIFICATION</scope>
    <source>
        <strain evidence="3">cv. Jemalong A17</strain>
    </source>
</reference>
<keyword evidence="2" id="KW-0547">Nucleotide-binding</keyword>
<feature type="domain" description="DNA helicase Pif1-like 2B" evidence="1">
    <location>
        <begin position="32"/>
        <end position="77"/>
    </location>
</feature>
<dbReference type="InterPro" id="IPR027417">
    <property type="entry name" value="P-loop_NTPase"/>
</dbReference>
<sequence length="242" mass="27684">MVPGEEKVYLSYDSPIHYNLNGDHIDDVHTPEFLNTITASGLSNRKLRLKVGVPVMLLRNIDTRYELCNGTRLVITRMRRYVIEGRVISGSNVGDQIFVSRLSISPSDVRIPFKFQQRQFSLTVSFAMTINKSQGQSLKHVGVYNTCIFSRTICYKVMSSVREVVLEERESLWFRVLRARYGVDGGRLMGGGRGSSLWWLDGLFDLLPSEKSGKKEITGFLQIKHARYYRWLIRISPILLCG</sequence>
<dbReference type="GO" id="GO:0004386">
    <property type="term" value="F:helicase activity"/>
    <property type="evidence" value="ECO:0007669"/>
    <property type="project" value="UniProtKB-KW"/>
</dbReference>
<name>A0A0C3X061_MEDTR</name>
<keyword evidence="2" id="KW-0378">Hydrolase</keyword>
<reference evidence="2 4" key="2">
    <citation type="journal article" date="2014" name="BMC Genomics">
        <title>An improved genome release (version Mt4.0) for the model legume Medicago truncatula.</title>
        <authorList>
            <person name="Tang H."/>
            <person name="Krishnakumar V."/>
            <person name="Bidwell S."/>
            <person name="Rosen B."/>
            <person name="Chan A."/>
            <person name="Zhou S."/>
            <person name="Gentzbittel L."/>
            <person name="Childs K.L."/>
            <person name="Yandell M."/>
            <person name="Gundlach H."/>
            <person name="Mayer K.F."/>
            <person name="Schwartz D.C."/>
            <person name="Town C.D."/>
        </authorList>
    </citation>
    <scope>GENOME REANNOTATION</scope>
    <source>
        <strain evidence="3 4">cv. Jemalong A17</strain>
    </source>
</reference>
<dbReference type="HOGENOM" id="CLU_1148706_0_0_1"/>
<evidence type="ECO:0000313" key="3">
    <source>
        <dbReference type="EnsemblPlants" id="AES89632"/>
    </source>
</evidence>
<dbReference type="eggNOG" id="KOG0987">
    <property type="taxonomic scope" value="Eukaryota"/>
</dbReference>
<dbReference type="EMBL" id="CM001220">
    <property type="protein sequence ID" value="AES89632.2"/>
    <property type="molecule type" value="Genomic_DNA"/>
</dbReference>
<dbReference type="PaxDb" id="3880-AES89632"/>